<evidence type="ECO:0000256" key="1">
    <source>
        <dbReference type="SAM" id="SignalP"/>
    </source>
</evidence>
<gene>
    <name evidence="3" type="ORF">QM524_19120</name>
</gene>
<dbReference type="InterPro" id="IPR026444">
    <property type="entry name" value="Secre_tail"/>
</dbReference>
<accession>A0ABT6YD13</accession>
<organism evidence="3 4">
    <name type="scientific">Flectobacillus roseus</name>
    <dbReference type="NCBI Taxonomy" id="502259"/>
    <lineage>
        <taxon>Bacteria</taxon>
        <taxon>Pseudomonadati</taxon>
        <taxon>Bacteroidota</taxon>
        <taxon>Cytophagia</taxon>
        <taxon>Cytophagales</taxon>
        <taxon>Flectobacillaceae</taxon>
        <taxon>Flectobacillus</taxon>
    </lineage>
</organism>
<dbReference type="Pfam" id="PF18962">
    <property type="entry name" value="Por_Secre_tail"/>
    <property type="match status" value="1"/>
</dbReference>
<name>A0ABT6YD13_9BACT</name>
<feature type="domain" description="Secretion system C-terminal sorting" evidence="2">
    <location>
        <begin position="217"/>
        <end position="294"/>
    </location>
</feature>
<protein>
    <submittedName>
        <fullName evidence="3">T9SS type A sorting domain-containing protein</fullName>
    </submittedName>
</protein>
<keyword evidence="1" id="KW-0732">Signal</keyword>
<keyword evidence="4" id="KW-1185">Reference proteome</keyword>
<feature type="chain" id="PRO_5045526524" evidence="1">
    <location>
        <begin position="23"/>
        <end position="295"/>
    </location>
</feature>
<evidence type="ECO:0000313" key="4">
    <source>
        <dbReference type="Proteomes" id="UP001236507"/>
    </source>
</evidence>
<feature type="signal peptide" evidence="1">
    <location>
        <begin position="1"/>
        <end position="22"/>
    </location>
</feature>
<evidence type="ECO:0000259" key="2">
    <source>
        <dbReference type="Pfam" id="PF18962"/>
    </source>
</evidence>
<comment type="caution">
    <text evidence="3">The sequence shown here is derived from an EMBL/GenBank/DDBJ whole genome shotgun (WGS) entry which is preliminary data.</text>
</comment>
<dbReference type="EMBL" id="JASHIF010000019">
    <property type="protein sequence ID" value="MDI9861339.1"/>
    <property type="molecule type" value="Genomic_DNA"/>
</dbReference>
<dbReference type="RefSeq" id="WP_283345781.1">
    <property type="nucleotide sequence ID" value="NZ_JASHIF010000019.1"/>
</dbReference>
<dbReference type="NCBIfam" id="TIGR04183">
    <property type="entry name" value="Por_Secre_tail"/>
    <property type="match status" value="1"/>
</dbReference>
<proteinExistence type="predicted"/>
<sequence length="295" mass="32989">MKVTIKSLSVAILCLASVSSFAQSKSISQTVQEKDGKLKVHVETTENGKKEVFERNYNVEGLSSEAKEKLVSDITDSLMAKADGPKAKIKMKIFADKDAQKKDDVEIHSFSFSDGDSLAMARPGKNMKRRIIIKKDGQTIERELNGDEENLNFNFDFKGMDKEMQKKFKDFNTDEWMAKAQPRLKSLQNGARNLLFFDGNGTFSGMGESKTIHGLRVYPNKPFDAKLNLRFDAPQKGNVTISVTDVNGKEVGHQVVKDFEGEFMGQVDLKKNTKGTLFVTVTQNEDGTVKRVVVE</sequence>
<reference evidence="3 4" key="1">
    <citation type="submission" date="2023-05" db="EMBL/GenBank/DDBJ databases">
        <title>Novel species of genus Flectobacillus isolated from stream in China.</title>
        <authorList>
            <person name="Lu H."/>
        </authorList>
    </citation>
    <scope>NUCLEOTIDE SEQUENCE [LARGE SCALE GENOMIC DNA]</scope>
    <source>
        <strain evidence="3 4">KCTC 42575</strain>
    </source>
</reference>
<evidence type="ECO:0000313" key="3">
    <source>
        <dbReference type="EMBL" id="MDI9861339.1"/>
    </source>
</evidence>
<dbReference type="Proteomes" id="UP001236507">
    <property type="component" value="Unassembled WGS sequence"/>
</dbReference>